<keyword evidence="1" id="KW-1133">Transmembrane helix</keyword>
<accession>A0A7G9ZA65</accession>
<feature type="transmembrane region" description="Helical" evidence="1">
    <location>
        <begin position="21"/>
        <end position="47"/>
    </location>
</feature>
<name>A0A7G9ZA65_9EURY</name>
<keyword evidence="1" id="KW-0472">Membrane</keyword>
<dbReference type="AlphaFoldDB" id="A0A7G9ZA65"/>
<organism evidence="2">
    <name type="scientific">Candidatus Methanophaga sp. ANME-1 ERB7</name>
    <dbReference type="NCBI Taxonomy" id="2759913"/>
    <lineage>
        <taxon>Archaea</taxon>
        <taxon>Methanobacteriati</taxon>
        <taxon>Methanobacteriota</taxon>
        <taxon>Stenosarchaea group</taxon>
        <taxon>Methanomicrobia</taxon>
        <taxon>Candidatus Methanophagales</taxon>
        <taxon>Candidatus Methanophagaceae</taxon>
        <taxon>Candidatus Methanophaga</taxon>
    </lineage>
</organism>
<reference evidence="2" key="1">
    <citation type="submission" date="2020-06" db="EMBL/GenBank/DDBJ databases">
        <title>Unique genomic features of the anaerobic methanotrophic archaea.</title>
        <authorList>
            <person name="Chadwick G.L."/>
            <person name="Skennerton C.T."/>
            <person name="Laso-Perez R."/>
            <person name="Leu A.O."/>
            <person name="Speth D.R."/>
            <person name="Yu H."/>
            <person name="Morgan-Lang C."/>
            <person name="Hatzenpichler R."/>
            <person name="Goudeau D."/>
            <person name="Malmstrom R."/>
            <person name="Brazelton W.J."/>
            <person name="Woyke T."/>
            <person name="Hallam S.J."/>
            <person name="Tyson G.W."/>
            <person name="Wegener G."/>
            <person name="Boetius A."/>
            <person name="Orphan V."/>
        </authorList>
    </citation>
    <scope>NUCLEOTIDE SEQUENCE</scope>
</reference>
<sequence length="85" mass="9483">MYKRISKSLYYLAHLKCYCPGHHFIFAIPLIVLLPNLAFLLLIIVLVNNAGCIVSGQADNAEFEISVSAETAEEGGKREVFFFGF</sequence>
<protein>
    <submittedName>
        <fullName evidence="2">Uncharacterized protein</fullName>
    </submittedName>
</protein>
<keyword evidence="1" id="KW-0812">Transmembrane</keyword>
<proteinExistence type="predicted"/>
<dbReference type="EMBL" id="MT631680">
    <property type="protein sequence ID" value="QNO57149.1"/>
    <property type="molecule type" value="Genomic_DNA"/>
</dbReference>
<gene>
    <name evidence="2" type="ORF">BDIJAAHH_00022</name>
</gene>
<evidence type="ECO:0000256" key="1">
    <source>
        <dbReference type="SAM" id="Phobius"/>
    </source>
</evidence>
<evidence type="ECO:0000313" key="2">
    <source>
        <dbReference type="EMBL" id="QNO57149.1"/>
    </source>
</evidence>